<comment type="similarity">
    <text evidence="2">Belongs to the NAD(P)-dependent epimerase/dehydratase family. Dihydroflavonol-4-reductase subfamily.</text>
</comment>
<dbReference type="Proteomes" id="UP000030678">
    <property type="component" value="Unassembled WGS sequence"/>
</dbReference>
<dbReference type="InterPro" id="IPR036291">
    <property type="entry name" value="NAD(P)-bd_dom_sf"/>
</dbReference>
<dbReference type="VEuPathDB" id="FungiDB:G647_00134"/>
<dbReference type="InterPro" id="IPR001509">
    <property type="entry name" value="Epimerase_deHydtase"/>
</dbReference>
<name>V9DLF1_9EURO</name>
<dbReference type="PANTHER" id="PTHR10366">
    <property type="entry name" value="NAD DEPENDENT EPIMERASE/DEHYDRATASE"/>
    <property type="match status" value="1"/>
</dbReference>
<feature type="domain" description="NAD-dependent epimerase/dehydratase" evidence="4">
    <location>
        <begin position="6"/>
        <end position="213"/>
    </location>
</feature>
<evidence type="ECO:0000313" key="6">
    <source>
        <dbReference type="Proteomes" id="UP000030678"/>
    </source>
</evidence>
<dbReference type="GO" id="GO:0016616">
    <property type="term" value="F:oxidoreductase activity, acting on the CH-OH group of donors, NAD or NADP as acceptor"/>
    <property type="evidence" value="ECO:0007669"/>
    <property type="project" value="TreeGrafter"/>
</dbReference>
<evidence type="ECO:0000256" key="2">
    <source>
        <dbReference type="ARBA" id="ARBA00023445"/>
    </source>
</evidence>
<evidence type="ECO:0000256" key="3">
    <source>
        <dbReference type="SAM" id="MobiDB-lite"/>
    </source>
</evidence>
<dbReference type="HOGENOM" id="CLU_007383_9_2_1"/>
<dbReference type="SUPFAM" id="SSF51735">
    <property type="entry name" value="NAD(P)-binding Rossmann-fold domains"/>
    <property type="match status" value="1"/>
</dbReference>
<evidence type="ECO:0000256" key="1">
    <source>
        <dbReference type="ARBA" id="ARBA00023002"/>
    </source>
</evidence>
<sequence length="353" mass="37994">MSPPTILLTGATGSLGASTLAHLLSDTDFAVVAALRSSAKSEPFLRSKYAAHVSSGRLSFVEIPVMTAPHAFDGPASNGGGGGGVDAIIHIATPLAYDDVVDKVIKPSWTIVHNVLTAAEKSRRVKRVVVTGSLVATMRIPEGLFASGSTISEADWNPITRDEAGANPSTAYQYSKVHAEKEAWKFMNEQPRAFDLIFLLAPSITGRSRQGGFKPEKGHLGGQPGLYTGLFDVERPGFLFPMFADVEDVARVHVEALSPRIPGNQRYLFHSPELMAPNAIAAAIREEFPQLRDRVPAPEEGSGGGEPANLVKTDQSRFESAFGKRTWKSARLSALETVQDIVDYELRSEKQAA</sequence>
<dbReference type="Gene3D" id="3.40.50.720">
    <property type="entry name" value="NAD(P)-binding Rossmann-like Domain"/>
    <property type="match status" value="1"/>
</dbReference>
<protein>
    <recommendedName>
        <fullName evidence="4">NAD-dependent epimerase/dehydratase domain-containing protein</fullName>
    </recommendedName>
</protein>
<organism evidence="5 6">
    <name type="scientific">Cladophialophora carrionii CBS 160.54</name>
    <dbReference type="NCBI Taxonomy" id="1279043"/>
    <lineage>
        <taxon>Eukaryota</taxon>
        <taxon>Fungi</taxon>
        <taxon>Dikarya</taxon>
        <taxon>Ascomycota</taxon>
        <taxon>Pezizomycotina</taxon>
        <taxon>Eurotiomycetes</taxon>
        <taxon>Chaetothyriomycetidae</taxon>
        <taxon>Chaetothyriales</taxon>
        <taxon>Herpotrichiellaceae</taxon>
        <taxon>Cladophialophora</taxon>
    </lineage>
</organism>
<dbReference type="RefSeq" id="XP_008721759.1">
    <property type="nucleotide sequence ID" value="XM_008723537.1"/>
</dbReference>
<dbReference type="EMBL" id="KB822697">
    <property type="protein sequence ID" value="ETI27685.1"/>
    <property type="molecule type" value="Genomic_DNA"/>
</dbReference>
<accession>V9DLF1</accession>
<evidence type="ECO:0000259" key="4">
    <source>
        <dbReference type="Pfam" id="PF01370"/>
    </source>
</evidence>
<feature type="region of interest" description="Disordered" evidence="3">
    <location>
        <begin position="294"/>
        <end position="315"/>
    </location>
</feature>
<proteinExistence type="inferred from homology"/>
<dbReference type="PANTHER" id="PTHR10366:SF564">
    <property type="entry name" value="STEROL-4-ALPHA-CARBOXYLATE 3-DEHYDROGENASE, DECARBOXYLATING"/>
    <property type="match status" value="1"/>
</dbReference>
<dbReference type="InterPro" id="IPR050425">
    <property type="entry name" value="NAD(P)_dehydrat-like"/>
</dbReference>
<keyword evidence="1" id="KW-0560">Oxidoreductase</keyword>
<dbReference type="OrthoDB" id="2735536at2759"/>
<dbReference type="AlphaFoldDB" id="V9DLF1"/>
<dbReference type="GeneID" id="19978627"/>
<evidence type="ECO:0000313" key="5">
    <source>
        <dbReference type="EMBL" id="ETI27685.1"/>
    </source>
</evidence>
<reference evidence="5 6" key="1">
    <citation type="submission" date="2013-03" db="EMBL/GenBank/DDBJ databases">
        <title>The Genome Sequence of Cladophialophora carrionii CBS 160.54.</title>
        <authorList>
            <consortium name="The Broad Institute Genomics Platform"/>
            <person name="Cuomo C."/>
            <person name="de Hoog S."/>
            <person name="Gorbushina A."/>
            <person name="Walker B."/>
            <person name="Young S.K."/>
            <person name="Zeng Q."/>
            <person name="Gargeya S."/>
            <person name="Fitzgerald M."/>
            <person name="Haas B."/>
            <person name="Abouelleil A."/>
            <person name="Allen A.W."/>
            <person name="Alvarado L."/>
            <person name="Arachchi H.M."/>
            <person name="Berlin A.M."/>
            <person name="Chapman S.B."/>
            <person name="Gainer-Dewar J."/>
            <person name="Goldberg J."/>
            <person name="Griggs A."/>
            <person name="Gujja S."/>
            <person name="Hansen M."/>
            <person name="Howarth C."/>
            <person name="Imamovic A."/>
            <person name="Ireland A."/>
            <person name="Larimer J."/>
            <person name="McCowan C."/>
            <person name="Murphy C."/>
            <person name="Pearson M."/>
            <person name="Poon T.W."/>
            <person name="Priest M."/>
            <person name="Roberts A."/>
            <person name="Saif S."/>
            <person name="Shea T."/>
            <person name="Sisk P."/>
            <person name="Sykes S."/>
            <person name="Wortman J."/>
            <person name="Nusbaum C."/>
            <person name="Birren B."/>
        </authorList>
    </citation>
    <scope>NUCLEOTIDE SEQUENCE [LARGE SCALE GENOMIC DNA]</scope>
    <source>
        <strain evidence="5 6">CBS 160.54</strain>
    </source>
</reference>
<dbReference type="Pfam" id="PF01370">
    <property type="entry name" value="Epimerase"/>
    <property type="match status" value="1"/>
</dbReference>
<gene>
    <name evidence="5" type="ORF">G647_00134</name>
</gene>